<gene>
    <name evidence="2" type="ORF">Pa4123_22000</name>
</gene>
<name>A0ABQ5QQN6_9ACTN</name>
<dbReference type="Gene3D" id="3.40.50.300">
    <property type="entry name" value="P-loop containing nucleotide triphosphate hydrolases"/>
    <property type="match status" value="2"/>
</dbReference>
<dbReference type="Proteomes" id="UP001144280">
    <property type="component" value="Unassembled WGS sequence"/>
</dbReference>
<sequence length="379" mass="40367">MLWLCGPPGVGKSTVGWRLFERLSDAGVATAYVDIDQLGMCYAPPTAGEYAPDPSRSDPGRYRMKSDNLAEVLATFQSAGARCAVVSGVTDPEHGVAVDRYPHATLTLCRLRGSHDELRHRLAGRGRPGDDVDGTLSYADVLDRAGHGDLTIDTTGLSVDEVIDLVRERAGGWPVLPDGEPEAAPRPDPTPVPAEILWVCGPTAVGKSTAGYQAWDIMRRDGVAAFVDLDQIGFLRPAPAGDPRNHDVKARNLAALWQTYHAIGAQRLVVVVGPLDADADVHAYTAAMPAATITICRLHADPEQLTERVMLRGQGGGPPIAGDALNGQPTPVLKRAAREATAHAEAIDRANVGDLRIDTNGQTPEQTAREILSLSPSKR</sequence>
<proteinExistence type="predicted"/>
<accession>A0ABQ5QQN6</accession>
<comment type="caution">
    <text evidence="2">The sequence shown here is derived from an EMBL/GenBank/DDBJ whole genome shotgun (WGS) entry which is preliminary data.</text>
</comment>
<dbReference type="InterPro" id="IPR027417">
    <property type="entry name" value="P-loop_NTPase"/>
</dbReference>
<feature type="region of interest" description="Disordered" evidence="1">
    <location>
        <begin position="355"/>
        <end position="379"/>
    </location>
</feature>
<dbReference type="EMBL" id="BSDI01000007">
    <property type="protein sequence ID" value="GLH96926.1"/>
    <property type="molecule type" value="Genomic_DNA"/>
</dbReference>
<organism evidence="2 3">
    <name type="scientific">Phytohabitans aurantiacus</name>
    <dbReference type="NCBI Taxonomy" id="3016789"/>
    <lineage>
        <taxon>Bacteria</taxon>
        <taxon>Bacillati</taxon>
        <taxon>Actinomycetota</taxon>
        <taxon>Actinomycetes</taxon>
        <taxon>Micromonosporales</taxon>
        <taxon>Micromonosporaceae</taxon>
    </lineage>
</organism>
<evidence type="ECO:0000313" key="3">
    <source>
        <dbReference type="Proteomes" id="UP001144280"/>
    </source>
</evidence>
<protein>
    <submittedName>
        <fullName evidence="2">Uncharacterized protein</fullName>
    </submittedName>
</protein>
<keyword evidence="3" id="KW-1185">Reference proteome</keyword>
<reference evidence="2" key="1">
    <citation type="submission" date="2022-12" db="EMBL/GenBank/DDBJ databases">
        <title>New Phytohabitans aurantiacus sp. RD004123 nov., an actinomycete isolated from soil.</title>
        <authorList>
            <person name="Triningsih D.W."/>
            <person name="Harunari E."/>
            <person name="Igarashi Y."/>
        </authorList>
    </citation>
    <scope>NUCLEOTIDE SEQUENCE</scope>
    <source>
        <strain evidence="2">RD004123</strain>
    </source>
</reference>
<evidence type="ECO:0000256" key="1">
    <source>
        <dbReference type="SAM" id="MobiDB-lite"/>
    </source>
</evidence>
<dbReference type="SUPFAM" id="SSF52540">
    <property type="entry name" value="P-loop containing nucleoside triphosphate hydrolases"/>
    <property type="match status" value="2"/>
</dbReference>
<evidence type="ECO:0000313" key="2">
    <source>
        <dbReference type="EMBL" id="GLH96926.1"/>
    </source>
</evidence>